<dbReference type="InterPro" id="IPR003812">
    <property type="entry name" value="Fido"/>
</dbReference>
<evidence type="ECO:0000256" key="2">
    <source>
        <dbReference type="PIRSR" id="PIRSR640198-2"/>
    </source>
</evidence>
<dbReference type="EMBL" id="AP022345">
    <property type="protein sequence ID" value="BBU68030.1"/>
    <property type="molecule type" value="Genomic_DNA"/>
</dbReference>
<evidence type="ECO:0000256" key="1">
    <source>
        <dbReference type="PIRSR" id="PIRSR640198-1"/>
    </source>
</evidence>
<gene>
    <name evidence="5" type="ORF">ICHIAU1_03130</name>
</gene>
<evidence type="ECO:0000313" key="6">
    <source>
        <dbReference type="Proteomes" id="UP000463961"/>
    </source>
</evidence>
<dbReference type="Proteomes" id="UP000463961">
    <property type="component" value="Chromosome"/>
</dbReference>
<feature type="domain" description="Fido" evidence="4">
    <location>
        <begin position="343"/>
        <end position="475"/>
    </location>
</feature>
<feature type="active site" evidence="1">
    <location>
        <position position="417"/>
    </location>
</feature>
<evidence type="ECO:0000256" key="3">
    <source>
        <dbReference type="SAM" id="MobiDB-lite"/>
    </source>
</evidence>
<dbReference type="Gene3D" id="1.10.3290.10">
    <property type="entry name" value="Fido-like domain"/>
    <property type="match status" value="1"/>
</dbReference>
<organism evidence="5 6">
    <name type="scientific">Fluviibacter phosphoraccumulans</name>
    <dbReference type="NCBI Taxonomy" id="1751046"/>
    <lineage>
        <taxon>Bacteria</taxon>
        <taxon>Pseudomonadati</taxon>
        <taxon>Pseudomonadota</taxon>
        <taxon>Betaproteobacteria</taxon>
        <taxon>Rhodocyclales</taxon>
        <taxon>Fluviibacteraceae</taxon>
        <taxon>Fluviibacter</taxon>
    </lineage>
</organism>
<dbReference type="PANTHER" id="PTHR13504">
    <property type="entry name" value="FIDO DOMAIN-CONTAINING PROTEIN DDB_G0283145"/>
    <property type="match status" value="1"/>
</dbReference>
<reference evidence="6" key="1">
    <citation type="submission" date="2020-01" db="EMBL/GenBank/DDBJ databases">
        <title>Phosphoaccumulans saitamaens gen. nov., sp. nov., a polyphosphate accumulating bacterium isolated from surface river water.</title>
        <authorList>
            <person name="Watanabe K."/>
            <person name="Suda W."/>
        </authorList>
    </citation>
    <scope>NUCLEOTIDE SEQUENCE [LARGE SCALE GENOMIC DNA]</scope>
    <source>
        <strain evidence="6">ICHIAU1</strain>
    </source>
</reference>
<dbReference type="PANTHER" id="PTHR13504:SF38">
    <property type="entry name" value="FIDO DOMAIN-CONTAINING PROTEIN"/>
    <property type="match status" value="1"/>
</dbReference>
<dbReference type="GO" id="GO:0005524">
    <property type="term" value="F:ATP binding"/>
    <property type="evidence" value="ECO:0007669"/>
    <property type="project" value="UniProtKB-KW"/>
</dbReference>
<name>A0A7R6R407_9RHOO</name>
<dbReference type="Pfam" id="PF02661">
    <property type="entry name" value="Fic"/>
    <property type="match status" value="1"/>
</dbReference>
<proteinExistence type="predicted"/>
<dbReference type="AlphaFoldDB" id="A0A7R6R407"/>
<accession>A0A7R6R407</accession>
<dbReference type="InterPro" id="IPR036597">
    <property type="entry name" value="Fido-like_dom_sf"/>
</dbReference>
<dbReference type="PROSITE" id="PS51459">
    <property type="entry name" value="FIDO"/>
    <property type="match status" value="1"/>
</dbReference>
<keyword evidence="2" id="KW-0547">Nucleotide-binding</keyword>
<dbReference type="SUPFAM" id="SSF140931">
    <property type="entry name" value="Fic-like"/>
    <property type="match status" value="1"/>
</dbReference>
<protein>
    <submittedName>
        <fullName evidence="5">Fic family protein</fullName>
    </submittedName>
</protein>
<keyword evidence="2" id="KW-0067">ATP-binding</keyword>
<keyword evidence="6" id="KW-1185">Reference proteome</keyword>
<dbReference type="RefSeq" id="WP_202930726.1">
    <property type="nucleotide sequence ID" value="NZ_AP022345.1"/>
</dbReference>
<sequence length="519" mass="57028">MSTNTTFVGSAMGKQVKTRQQATSQTEVLIPRDSAEERRLQRAAKSHQITRVAKGVYVNARDTEGLALGELGPVANTVRRNWQQIVGHLVPLAVVSHRSALIGGFTPEGELILSHPTRFNRKLTLPGLVVVLIKGPAPLPGDMPLGESGLHWASRPRMLLENLNKSRGCRRTAGKAGVETMLVNVLNASGETVLNQLRDDARHLAPLLGADFSIFNSLVSALLGTYAKGVLTTQAGALVARGTPVDAERLRRFGLLADALRTIPVANCPDRVLLPMARTHAAFLESYFSNYVEGTRFSIEEAEGIVLHNQIVAARPKDSHDVLGVFKLIMDPHVRSSIPAPIDILDGLRERHQLMLARRPEANPGVFKEAVNYAGQTRFVEPAFVRGTLLEGVKLAMSIPEGLGRAIFYAFLVSEVHPFSDGNGRLSRLMMNAELSRVGQARIIIPTLFHEQYVDAQRALSRNNDPQPLIRALSRIAQWAPLFDFNDLKRVVADMKKSNAFAENPRDYRLLKPDGQVFA</sequence>
<evidence type="ECO:0000259" key="4">
    <source>
        <dbReference type="PROSITE" id="PS51459"/>
    </source>
</evidence>
<dbReference type="InterPro" id="IPR040198">
    <property type="entry name" value="Fido_containing"/>
</dbReference>
<feature type="region of interest" description="Disordered" evidence="3">
    <location>
        <begin position="1"/>
        <end position="25"/>
    </location>
</feature>
<feature type="binding site" evidence="2">
    <location>
        <begin position="421"/>
        <end position="428"/>
    </location>
    <ligand>
        <name>ATP</name>
        <dbReference type="ChEBI" id="CHEBI:30616"/>
    </ligand>
</feature>
<evidence type="ECO:0000313" key="5">
    <source>
        <dbReference type="EMBL" id="BBU68030.1"/>
    </source>
</evidence>